<feature type="transmembrane region" description="Helical" evidence="5">
    <location>
        <begin position="343"/>
        <end position="364"/>
    </location>
</feature>
<evidence type="ECO:0000256" key="3">
    <source>
        <dbReference type="ARBA" id="ARBA00022989"/>
    </source>
</evidence>
<evidence type="ECO:0000313" key="6">
    <source>
        <dbReference type="EMBL" id="KAK7483109.1"/>
    </source>
</evidence>
<dbReference type="Pfam" id="PF00083">
    <property type="entry name" value="Sugar_tr"/>
    <property type="match status" value="1"/>
</dbReference>
<dbReference type="Gene3D" id="1.20.1250.20">
    <property type="entry name" value="MFS general substrate transporter like domains"/>
    <property type="match status" value="2"/>
</dbReference>
<keyword evidence="2 5" id="KW-0812">Transmembrane</keyword>
<feature type="transmembrane region" description="Helical" evidence="5">
    <location>
        <begin position="30"/>
        <end position="54"/>
    </location>
</feature>
<feature type="transmembrane region" description="Helical" evidence="5">
    <location>
        <begin position="186"/>
        <end position="205"/>
    </location>
</feature>
<dbReference type="InterPro" id="IPR036259">
    <property type="entry name" value="MFS_trans_sf"/>
</dbReference>
<reference evidence="6 7" key="1">
    <citation type="journal article" date="2023" name="Sci. Data">
        <title>Genome assembly of the Korean intertidal mud-creeper Batillaria attramentaria.</title>
        <authorList>
            <person name="Patra A.K."/>
            <person name="Ho P.T."/>
            <person name="Jun S."/>
            <person name="Lee S.J."/>
            <person name="Kim Y."/>
            <person name="Won Y.J."/>
        </authorList>
    </citation>
    <scope>NUCLEOTIDE SEQUENCE [LARGE SCALE GENOMIC DNA]</scope>
    <source>
        <strain evidence="6">Wonlab-2016</strain>
    </source>
</reference>
<gene>
    <name evidence="6" type="ORF">BaRGS_00025677</name>
</gene>
<proteinExistence type="predicted"/>
<dbReference type="EMBL" id="JACVVK020000233">
    <property type="protein sequence ID" value="KAK7483109.1"/>
    <property type="molecule type" value="Genomic_DNA"/>
</dbReference>
<evidence type="ECO:0000256" key="2">
    <source>
        <dbReference type="ARBA" id="ARBA00022692"/>
    </source>
</evidence>
<evidence type="ECO:0000313" key="7">
    <source>
        <dbReference type="Proteomes" id="UP001519460"/>
    </source>
</evidence>
<comment type="caution">
    <text evidence="6">The sequence shown here is derived from an EMBL/GenBank/DDBJ whole genome shotgun (WGS) entry which is preliminary data.</text>
</comment>
<dbReference type="InterPro" id="IPR005829">
    <property type="entry name" value="Sugar_transporter_CS"/>
</dbReference>
<feature type="non-terminal residue" evidence="6">
    <location>
        <position position="1"/>
    </location>
</feature>
<dbReference type="PANTHER" id="PTHR24064">
    <property type="entry name" value="SOLUTE CARRIER FAMILY 22 MEMBER"/>
    <property type="match status" value="1"/>
</dbReference>
<keyword evidence="3 5" id="KW-1133">Transmembrane helix</keyword>
<dbReference type="GO" id="GO:0016020">
    <property type="term" value="C:membrane"/>
    <property type="evidence" value="ECO:0007669"/>
    <property type="project" value="UniProtKB-SubCell"/>
</dbReference>
<evidence type="ECO:0008006" key="8">
    <source>
        <dbReference type="Google" id="ProtNLM"/>
    </source>
</evidence>
<evidence type="ECO:0000256" key="5">
    <source>
        <dbReference type="SAM" id="Phobius"/>
    </source>
</evidence>
<protein>
    <recommendedName>
        <fullName evidence="8">Major facilitator superfamily (MFS) profile domain-containing protein</fullName>
    </recommendedName>
</protein>
<dbReference type="InterPro" id="IPR005828">
    <property type="entry name" value="MFS_sugar_transport-like"/>
</dbReference>
<keyword evidence="4 5" id="KW-0472">Membrane</keyword>
<organism evidence="6 7">
    <name type="scientific">Batillaria attramentaria</name>
    <dbReference type="NCBI Taxonomy" id="370345"/>
    <lineage>
        <taxon>Eukaryota</taxon>
        <taxon>Metazoa</taxon>
        <taxon>Spiralia</taxon>
        <taxon>Lophotrochozoa</taxon>
        <taxon>Mollusca</taxon>
        <taxon>Gastropoda</taxon>
        <taxon>Caenogastropoda</taxon>
        <taxon>Sorbeoconcha</taxon>
        <taxon>Cerithioidea</taxon>
        <taxon>Batillariidae</taxon>
        <taxon>Batillaria</taxon>
    </lineage>
</organism>
<accession>A0ABD0K790</accession>
<dbReference type="AlphaFoldDB" id="A0ABD0K790"/>
<feature type="transmembrane region" description="Helical" evidence="5">
    <location>
        <begin position="153"/>
        <end position="174"/>
    </location>
</feature>
<dbReference type="PROSITE" id="PS00217">
    <property type="entry name" value="SUGAR_TRANSPORT_2"/>
    <property type="match status" value="1"/>
</dbReference>
<feature type="transmembrane region" description="Helical" evidence="5">
    <location>
        <begin position="313"/>
        <end position="331"/>
    </location>
</feature>
<feature type="non-terminal residue" evidence="6">
    <location>
        <position position="365"/>
    </location>
</feature>
<comment type="subcellular location">
    <subcellularLocation>
        <location evidence="1">Membrane</location>
        <topology evidence="1">Multi-pass membrane protein</topology>
    </subcellularLocation>
</comment>
<name>A0ABD0K790_9CAEN</name>
<dbReference type="SUPFAM" id="SSF103473">
    <property type="entry name" value="MFS general substrate transporter"/>
    <property type="match status" value="1"/>
</dbReference>
<feature type="transmembrane region" description="Helical" evidence="5">
    <location>
        <begin position="211"/>
        <end position="231"/>
    </location>
</feature>
<keyword evidence="7" id="KW-1185">Reference proteome</keyword>
<sequence length="365" mass="40943">DKHSRRKSSIMSVTLEDLLAQTGDCGRYQFLLVPISFASIPLSVWGMMMMVFGAKEPDWWCESRDVSPASFGYFTSQTTGDTFNGSAKTDGVTYFWRVNGTGGGVEHENVTTLENRRLKLCSDGNESVQLQCDRVVFASGENTIVSELVCDMAWVPSLIISLQMVGVLTGSVLAGQMGDSWGRKKTLMAMVILQTVFNLVAVFSTSWEMFAIMRTLIGVTVGGLVSTTFAYPAEFVGVKWRAVLGFLPESVRWLSVKGHVDKAQHVLQTIARWNGRKAPDVEQMHEFFSQKREAKSRRYTFIHLFAGRQMCKLSLIVGYMWLACSLTYFGISFNIHNLSGDFYFNFFLMSLVELPVALFAYHLMT</sequence>
<evidence type="ECO:0000256" key="4">
    <source>
        <dbReference type="ARBA" id="ARBA00023136"/>
    </source>
</evidence>
<evidence type="ECO:0000256" key="1">
    <source>
        <dbReference type="ARBA" id="ARBA00004141"/>
    </source>
</evidence>
<dbReference type="Proteomes" id="UP001519460">
    <property type="component" value="Unassembled WGS sequence"/>
</dbReference>